<dbReference type="InterPro" id="IPR036259">
    <property type="entry name" value="MFS_trans_sf"/>
</dbReference>
<comment type="caution">
    <text evidence="2">The sequence shown here is derived from an EMBL/GenBank/DDBJ whole genome shotgun (WGS) entry which is preliminary data.</text>
</comment>
<keyword evidence="1" id="KW-0472">Membrane</keyword>
<dbReference type="EMBL" id="LXEV01000023">
    <property type="protein sequence ID" value="OAT46527.1"/>
    <property type="molecule type" value="Genomic_DNA"/>
</dbReference>
<dbReference type="Proteomes" id="UP000078250">
    <property type="component" value="Unassembled WGS sequence"/>
</dbReference>
<reference evidence="2 3" key="1">
    <citation type="submission" date="2016-04" db="EMBL/GenBank/DDBJ databases">
        <title>ATOL: Assembling a taxonomically balanced genome-scale reconstruction of the evolutionary history of the Enterobacteriaceae.</title>
        <authorList>
            <person name="Plunkett G.III."/>
            <person name="Neeno-Eckwall E.C."/>
            <person name="Glasner J.D."/>
            <person name="Perna N.T."/>
        </authorList>
    </citation>
    <scope>NUCLEOTIDE SEQUENCE [LARGE SCALE GENOMIC DNA]</scope>
    <source>
        <strain evidence="2 3">ATCC 700826</strain>
    </source>
</reference>
<feature type="transmembrane region" description="Helical" evidence="1">
    <location>
        <begin position="123"/>
        <end position="141"/>
    </location>
</feature>
<evidence type="ECO:0000313" key="2">
    <source>
        <dbReference type="EMBL" id="OAT46527.1"/>
    </source>
</evidence>
<protein>
    <submittedName>
        <fullName evidence="2">Uncharacterized protein</fullName>
    </submittedName>
</protein>
<keyword evidence="1" id="KW-0812">Transmembrane</keyword>
<evidence type="ECO:0000313" key="3">
    <source>
        <dbReference type="Proteomes" id="UP000078250"/>
    </source>
</evidence>
<gene>
    <name evidence="2" type="ORF">M997_2008</name>
</gene>
<dbReference type="AlphaFoldDB" id="A0AAJ3LTF2"/>
<feature type="transmembrane region" description="Helical" evidence="1">
    <location>
        <begin position="21"/>
        <end position="42"/>
    </location>
</feature>
<sequence>MLSTKLSYQWKQKKRARLSFLGAELVWSVLLGVIQTLLYQGYIVLYPEDAGLALQSTFYYQFSFSLFGLMETMFVIIQIYIFTLILSQRIRDIGIKYPVAISFVFTAASLLLMPYTLIYSPNIMMLLSFIILIGYLVALFAPSAHKVDIDTHEDLKEKERNNKIVN</sequence>
<keyword evidence="1" id="KW-1133">Transmembrane helix</keyword>
<feature type="transmembrane region" description="Helical" evidence="1">
    <location>
        <begin position="62"/>
        <end position="85"/>
    </location>
</feature>
<proteinExistence type="predicted"/>
<organism evidence="2 3">
    <name type="scientific">Proteus hauseri ATCC 700826</name>
    <dbReference type="NCBI Taxonomy" id="1354271"/>
    <lineage>
        <taxon>Bacteria</taxon>
        <taxon>Pseudomonadati</taxon>
        <taxon>Pseudomonadota</taxon>
        <taxon>Gammaproteobacteria</taxon>
        <taxon>Enterobacterales</taxon>
        <taxon>Morganellaceae</taxon>
        <taxon>Proteus</taxon>
    </lineage>
</organism>
<keyword evidence="3" id="KW-1185">Reference proteome</keyword>
<feature type="transmembrane region" description="Helical" evidence="1">
    <location>
        <begin position="97"/>
        <end position="117"/>
    </location>
</feature>
<dbReference type="RefSeq" id="WP_064719981.1">
    <property type="nucleotide sequence ID" value="NZ_LXEV01000023.1"/>
</dbReference>
<accession>A0AAJ3LTF2</accession>
<name>A0AAJ3LTF2_PROHU</name>
<evidence type="ECO:0000256" key="1">
    <source>
        <dbReference type="SAM" id="Phobius"/>
    </source>
</evidence>
<dbReference type="SUPFAM" id="SSF103473">
    <property type="entry name" value="MFS general substrate transporter"/>
    <property type="match status" value="1"/>
</dbReference>